<name>A0ABW8F5L2_9BURK</name>
<dbReference type="Proteomes" id="UP001617427">
    <property type="component" value="Unassembled WGS sequence"/>
</dbReference>
<accession>A0ABW8F5L2</accession>
<dbReference type="RefSeq" id="WP_402703659.1">
    <property type="nucleotide sequence ID" value="NZ_JBIUZV010000024.1"/>
</dbReference>
<protein>
    <submittedName>
        <fullName evidence="1">Uncharacterized protein</fullName>
    </submittedName>
</protein>
<dbReference type="EMBL" id="JBIUZV010000024">
    <property type="protein sequence ID" value="MFJ3048554.1"/>
    <property type="molecule type" value="Genomic_DNA"/>
</dbReference>
<proteinExistence type="predicted"/>
<gene>
    <name evidence="1" type="ORF">ACIPEN_22195</name>
</gene>
<sequence>MTLSAEKLEEIHVLLHYLDLQTGTQLCKEAAEMIRLLLDHSQDLAAQMRAIDVQQFKIGEK</sequence>
<organism evidence="1 2">
    <name type="scientific">Herbaspirillum chlorophenolicum</name>
    <dbReference type="NCBI Taxonomy" id="211589"/>
    <lineage>
        <taxon>Bacteria</taxon>
        <taxon>Pseudomonadati</taxon>
        <taxon>Pseudomonadota</taxon>
        <taxon>Betaproteobacteria</taxon>
        <taxon>Burkholderiales</taxon>
        <taxon>Oxalobacteraceae</taxon>
        <taxon>Herbaspirillum</taxon>
    </lineage>
</organism>
<comment type="caution">
    <text evidence="1">The sequence shown here is derived from an EMBL/GenBank/DDBJ whole genome shotgun (WGS) entry which is preliminary data.</text>
</comment>
<reference evidence="1 2" key="1">
    <citation type="submission" date="2024-10" db="EMBL/GenBank/DDBJ databases">
        <title>The Natural Products Discovery Center: Release of the First 8490 Sequenced Strains for Exploring Actinobacteria Biosynthetic Diversity.</title>
        <authorList>
            <person name="Kalkreuter E."/>
            <person name="Kautsar S.A."/>
            <person name="Yang D."/>
            <person name="Bader C.D."/>
            <person name="Teijaro C.N."/>
            <person name="Fluegel L."/>
            <person name="Davis C.M."/>
            <person name="Simpson J.R."/>
            <person name="Lauterbach L."/>
            <person name="Steele A.D."/>
            <person name="Gui C."/>
            <person name="Meng S."/>
            <person name="Li G."/>
            <person name="Viehrig K."/>
            <person name="Ye F."/>
            <person name="Su P."/>
            <person name="Kiefer A.F."/>
            <person name="Nichols A."/>
            <person name="Cepeda A.J."/>
            <person name="Yan W."/>
            <person name="Fan B."/>
            <person name="Jiang Y."/>
            <person name="Adhikari A."/>
            <person name="Zheng C.-J."/>
            <person name="Schuster L."/>
            <person name="Cowan T.M."/>
            <person name="Smanski M.J."/>
            <person name="Chevrette M.G."/>
            <person name="De Carvalho L.P.S."/>
            <person name="Shen B."/>
        </authorList>
    </citation>
    <scope>NUCLEOTIDE SEQUENCE [LARGE SCALE GENOMIC DNA]</scope>
    <source>
        <strain evidence="1 2">NPDC087045</strain>
    </source>
</reference>
<keyword evidence="2" id="KW-1185">Reference proteome</keyword>
<evidence type="ECO:0000313" key="2">
    <source>
        <dbReference type="Proteomes" id="UP001617427"/>
    </source>
</evidence>
<evidence type="ECO:0000313" key="1">
    <source>
        <dbReference type="EMBL" id="MFJ3048554.1"/>
    </source>
</evidence>